<dbReference type="OrthoDB" id="19182at2759"/>
<dbReference type="PANTHER" id="PTHR11472:SF47">
    <property type="entry name" value="FANCONI ANEMIA GROUP J PROTEIN"/>
    <property type="match status" value="1"/>
</dbReference>
<dbReference type="Pfam" id="PF06733">
    <property type="entry name" value="DEAD_2"/>
    <property type="match status" value="1"/>
</dbReference>
<evidence type="ECO:0000313" key="6">
    <source>
        <dbReference type="EMBL" id="CAA7049687.1"/>
    </source>
</evidence>
<dbReference type="InterPro" id="IPR045028">
    <property type="entry name" value="DinG/Rad3-like"/>
</dbReference>
<dbReference type="PANTHER" id="PTHR11472">
    <property type="entry name" value="DNA REPAIR DEAD HELICASE RAD3/XP-D SUBFAMILY MEMBER"/>
    <property type="match status" value="1"/>
</dbReference>
<feature type="region of interest" description="Disordered" evidence="4">
    <location>
        <begin position="1"/>
        <end position="24"/>
    </location>
</feature>
<reference evidence="6" key="1">
    <citation type="submission" date="2020-01" db="EMBL/GenBank/DDBJ databases">
        <authorList>
            <person name="Mishra B."/>
        </authorList>
    </citation>
    <scope>NUCLEOTIDE SEQUENCE [LARGE SCALE GENOMIC DNA]</scope>
</reference>
<dbReference type="GO" id="GO:0003677">
    <property type="term" value="F:DNA binding"/>
    <property type="evidence" value="ECO:0007669"/>
    <property type="project" value="InterPro"/>
</dbReference>
<evidence type="ECO:0000256" key="4">
    <source>
        <dbReference type="SAM" id="MobiDB-lite"/>
    </source>
</evidence>
<sequence length="214" mass="23969">MVSTTSKSDSKHEERQTLNSKTPKNLYQIGGLQVEFPYQPYGTQLAFMSRVISTLDRAQRDGHCHALLESPTGTGKSLSLLCSVLAWQQNYKSRLLKGNLSHSKPAPEAATDPLNHGGGFIPETQPSDTPLPSNAEATKKRAKIPTIYYASRTHSQITQVIREYRKTGYRVPMAVLASRKHYCTNRHVHGKDNVDEECRLLLKDKGNIQCSEFK</sequence>
<dbReference type="GO" id="GO:1990918">
    <property type="term" value="P:double-strand break repair involved in meiotic recombination"/>
    <property type="evidence" value="ECO:0007669"/>
    <property type="project" value="TreeGrafter"/>
</dbReference>
<dbReference type="SUPFAM" id="SSF52540">
    <property type="entry name" value="P-loop containing nucleoside triphosphate hydrolases"/>
    <property type="match status" value="1"/>
</dbReference>
<name>A0A6D2JZQ7_9BRAS</name>
<proteinExistence type="predicted"/>
<dbReference type="Proteomes" id="UP000467841">
    <property type="component" value="Unassembled WGS sequence"/>
</dbReference>
<keyword evidence="3" id="KW-0067">ATP-binding</keyword>
<dbReference type="InterPro" id="IPR006554">
    <property type="entry name" value="Helicase-like_DEXD_c2"/>
</dbReference>
<feature type="domain" description="Helicase ATP-binding" evidence="5">
    <location>
        <begin position="30"/>
        <end position="214"/>
    </location>
</feature>
<evidence type="ECO:0000256" key="3">
    <source>
        <dbReference type="ARBA" id="ARBA00022840"/>
    </source>
</evidence>
<dbReference type="SMART" id="SM00488">
    <property type="entry name" value="DEXDc2"/>
    <property type="match status" value="1"/>
</dbReference>
<dbReference type="AlphaFoldDB" id="A0A6D2JZQ7"/>
<dbReference type="GO" id="GO:0016818">
    <property type="term" value="F:hydrolase activity, acting on acid anhydrides, in phosphorus-containing anhydrides"/>
    <property type="evidence" value="ECO:0007669"/>
    <property type="project" value="InterPro"/>
</dbReference>
<comment type="caution">
    <text evidence="6">The sequence shown here is derived from an EMBL/GenBank/DDBJ whole genome shotgun (WGS) entry which is preliminary data.</text>
</comment>
<keyword evidence="7" id="KW-1185">Reference proteome</keyword>
<dbReference type="Gene3D" id="3.40.50.300">
    <property type="entry name" value="P-loop containing nucleotide triphosphate hydrolases"/>
    <property type="match status" value="1"/>
</dbReference>
<evidence type="ECO:0000256" key="2">
    <source>
        <dbReference type="ARBA" id="ARBA00022801"/>
    </source>
</evidence>
<gene>
    <name evidence="6" type="ORF">MERR_LOCUS36922</name>
</gene>
<dbReference type="InterPro" id="IPR010614">
    <property type="entry name" value="RAD3-like_helicase_DEAD"/>
</dbReference>
<protein>
    <recommendedName>
        <fullName evidence="5">Helicase ATP-binding domain-containing protein</fullName>
    </recommendedName>
</protein>
<dbReference type="InterPro" id="IPR027417">
    <property type="entry name" value="P-loop_NTPase"/>
</dbReference>
<dbReference type="PROSITE" id="PS51193">
    <property type="entry name" value="HELICASE_ATP_BIND_2"/>
    <property type="match status" value="1"/>
</dbReference>
<evidence type="ECO:0000259" key="5">
    <source>
        <dbReference type="PROSITE" id="PS51193"/>
    </source>
</evidence>
<organism evidence="6 7">
    <name type="scientific">Microthlaspi erraticum</name>
    <dbReference type="NCBI Taxonomy" id="1685480"/>
    <lineage>
        <taxon>Eukaryota</taxon>
        <taxon>Viridiplantae</taxon>
        <taxon>Streptophyta</taxon>
        <taxon>Embryophyta</taxon>
        <taxon>Tracheophyta</taxon>
        <taxon>Spermatophyta</taxon>
        <taxon>Magnoliopsida</taxon>
        <taxon>eudicotyledons</taxon>
        <taxon>Gunneridae</taxon>
        <taxon>Pentapetalae</taxon>
        <taxon>rosids</taxon>
        <taxon>malvids</taxon>
        <taxon>Brassicales</taxon>
        <taxon>Brassicaceae</taxon>
        <taxon>Coluteocarpeae</taxon>
        <taxon>Microthlaspi</taxon>
    </lineage>
</organism>
<dbReference type="GO" id="GO:0005634">
    <property type="term" value="C:nucleus"/>
    <property type="evidence" value="ECO:0007669"/>
    <property type="project" value="TreeGrafter"/>
</dbReference>
<dbReference type="EMBL" id="CACVBM020001424">
    <property type="protein sequence ID" value="CAA7049687.1"/>
    <property type="molecule type" value="Genomic_DNA"/>
</dbReference>
<evidence type="ECO:0000313" key="7">
    <source>
        <dbReference type="Proteomes" id="UP000467841"/>
    </source>
</evidence>
<dbReference type="GO" id="GO:0006289">
    <property type="term" value="P:nucleotide-excision repair"/>
    <property type="evidence" value="ECO:0007669"/>
    <property type="project" value="TreeGrafter"/>
</dbReference>
<evidence type="ECO:0000256" key="1">
    <source>
        <dbReference type="ARBA" id="ARBA00022741"/>
    </source>
</evidence>
<keyword evidence="1" id="KW-0547">Nucleotide-binding</keyword>
<feature type="compositionally biased region" description="Polar residues" evidence="4">
    <location>
        <begin position="124"/>
        <end position="136"/>
    </location>
</feature>
<dbReference type="GO" id="GO:0003678">
    <property type="term" value="F:DNA helicase activity"/>
    <property type="evidence" value="ECO:0007669"/>
    <property type="project" value="InterPro"/>
</dbReference>
<feature type="region of interest" description="Disordered" evidence="4">
    <location>
        <begin position="99"/>
        <end position="137"/>
    </location>
</feature>
<dbReference type="GO" id="GO:0005524">
    <property type="term" value="F:ATP binding"/>
    <property type="evidence" value="ECO:0007669"/>
    <property type="project" value="UniProtKB-KW"/>
</dbReference>
<dbReference type="InterPro" id="IPR014013">
    <property type="entry name" value="Helic_SF1/SF2_ATP-bd_DinG/Rad3"/>
</dbReference>
<accession>A0A6D2JZQ7</accession>
<keyword evidence="2" id="KW-0378">Hydrolase</keyword>